<reference evidence="7" key="1">
    <citation type="submission" date="2019-11" db="EMBL/GenBank/DDBJ databases">
        <authorList>
            <person name="Feng L."/>
        </authorList>
    </citation>
    <scope>NUCLEOTIDE SEQUENCE</scope>
    <source>
        <strain evidence="7">CTertiumLFYP3</strain>
    </source>
</reference>
<dbReference type="PANTHER" id="PTHR35791">
    <property type="entry name" value="UPF0754 MEMBRANE PROTEIN YHEB"/>
    <property type="match status" value="1"/>
</dbReference>
<dbReference type="RefSeq" id="WP_156627090.1">
    <property type="nucleotide sequence ID" value="NZ_CACRTO010000037.1"/>
</dbReference>
<gene>
    <name evidence="7" type="ORF">CTLFYP3_02634</name>
</gene>
<keyword evidence="3 6" id="KW-0812">Transmembrane</keyword>
<evidence type="ECO:0000256" key="4">
    <source>
        <dbReference type="ARBA" id="ARBA00022989"/>
    </source>
</evidence>
<keyword evidence="4 6" id="KW-1133">Transmembrane helix</keyword>
<proteinExistence type="inferred from homology"/>
<accession>A0A6N3FDK0</accession>
<evidence type="ECO:0000256" key="6">
    <source>
        <dbReference type="SAM" id="Phobius"/>
    </source>
</evidence>
<dbReference type="PANTHER" id="PTHR35791:SF1">
    <property type="entry name" value="UPF0754 MEMBRANE PROTEIN YHEB"/>
    <property type="match status" value="1"/>
</dbReference>
<evidence type="ECO:0000256" key="5">
    <source>
        <dbReference type="ARBA" id="ARBA00023136"/>
    </source>
</evidence>
<dbReference type="Pfam" id="PF04286">
    <property type="entry name" value="DUF445"/>
    <property type="match status" value="1"/>
</dbReference>
<evidence type="ECO:0000256" key="2">
    <source>
        <dbReference type="ARBA" id="ARBA00008053"/>
    </source>
</evidence>
<dbReference type="EMBL" id="CACRTO010000037">
    <property type="protein sequence ID" value="VYU50135.1"/>
    <property type="molecule type" value="Genomic_DNA"/>
</dbReference>
<comment type="subcellular location">
    <subcellularLocation>
        <location evidence="1">Endomembrane system</location>
    </subcellularLocation>
</comment>
<feature type="transmembrane region" description="Helical" evidence="6">
    <location>
        <begin position="6"/>
        <end position="30"/>
    </location>
</feature>
<dbReference type="InterPro" id="IPR007383">
    <property type="entry name" value="DUF445"/>
</dbReference>
<dbReference type="AlphaFoldDB" id="A0A6N3FDK0"/>
<dbReference type="GO" id="GO:0012505">
    <property type="term" value="C:endomembrane system"/>
    <property type="evidence" value="ECO:0007669"/>
    <property type="project" value="UniProtKB-SubCell"/>
</dbReference>
<evidence type="ECO:0008006" key="8">
    <source>
        <dbReference type="Google" id="ProtNLM"/>
    </source>
</evidence>
<organism evidence="7">
    <name type="scientific">Clostridium tertium</name>
    <dbReference type="NCBI Taxonomy" id="1559"/>
    <lineage>
        <taxon>Bacteria</taxon>
        <taxon>Bacillati</taxon>
        <taxon>Bacillota</taxon>
        <taxon>Clostridia</taxon>
        <taxon>Eubacteriales</taxon>
        <taxon>Clostridiaceae</taxon>
        <taxon>Clostridium</taxon>
    </lineage>
</organism>
<keyword evidence="5 6" id="KW-0472">Membrane</keyword>
<name>A0A6N3FDK0_9CLOT</name>
<sequence length="200" mass="22349">MDKLITILILTVVGGLIGWITNILAIKLLFRPITPIRIPILNFEILGLIPKRKKEIAANIGEVISNELLSMDDILEQALNNSNGENFNSYIIEKIKAIINEKLNIIPMPFRMMASPYIDEILNKEVPSALSEITADLLIKAKENVNIQAIVEEKINELDLEKLEDIIIKVAKKELKHIEILGLVLGSIIGVLQGILVIFL</sequence>
<evidence type="ECO:0000256" key="1">
    <source>
        <dbReference type="ARBA" id="ARBA00004308"/>
    </source>
</evidence>
<evidence type="ECO:0000256" key="3">
    <source>
        <dbReference type="ARBA" id="ARBA00022692"/>
    </source>
</evidence>
<evidence type="ECO:0000313" key="7">
    <source>
        <dbReference type="EMBL" id="VYU50135.1"/>
    </source>
</evidence>
<feature type="transmembrane region" description="Helical" evidence="6">
    <location>
        <begin position="178"/>
        <end position="199"/>
    </location>
</feature>
<comment type="similarity">
    <text evidence="2">Belongs to the UPF0754 family.</text>
</comment>
<protein>
    <recommendedName>
        <fullName evidence="8">DUF445 domain-containing protein</fullName>
    </recommendedName>
</protein>